<dbReference type="GeneID" id="63849140"/>
<proteinExistence type="predicted"/>
<sequence>MATTSIVRPHSFDRQQSLLKLDCSADLRSYSRNLGPGVQEKLFQRTSEALRAQLDEHREFLLGHQRNGQRQISPVPQVNVGPWPHTLPPDEPAHQPYPYAPTPPYAQTQDPIPGDVNTYPPALRDALDRCMAFQQPNDDTIYHVIEDIQSTYMDNAHKITGTYQSLQGANEEVVRKFLFDGAWSSGIHMGYDPEYMVLEGGGLKCAIQTDGSMGGYTQIYVHHVNLSEMKRRR</sequence>
<dbReference type="AlphaFoldDB" id="A0A9P4GIE7"/>
<reference evidence="1" key="1">
    <citation type="submission" date="2020-01" db="EMBL/GenBank/DDBJ databases">
        <authorList>
            <consortium name="DOE Joint Genome Institute"/>
            <person name="Haridas S."/>
            <person name="Albert R."/>
            <person name="Binder M."/>
            <person name="Bloem J."/>
            <person name="Labutti K."/>
            <person name="Salamov A."/>
            <person name="Andreopoulos B."/>
            <person name="Baker S.E."/>
            <person name="Barry K."/>
            <person name="Bills G."/>
            <person name="Bluhm B.H."/>
            <person name="Cannon C."/>
            <person name="Castanera R."/>
            <person name="Culley D.E."/>
            <person name="Daum C."/>
            <person name="Ezra D."/>
            <person name="Gonzalez J.B."/>
            <person name="Henrissat B."/>
            <person name="Kuo A."/>
            <person name="Liang C."/>
            <person name="Lipzen A."/>
            <person name="Lutzoni F."/>
            <person name="Magnuson J."/>
            <person name="Mondo S."/>
            <person name="Nolan M."/>
            <person name="Ohm R."/>
            <person name="Pangilinan J."/>
            <person name="Park H.-J."/>
            <person name="Ramirez L."/>
            <person name="Alfaro M."/>
            <person name="Sun H."/>
            <person name="Tritt A."/>
            <person name="Yoshinaga Y."/>
            <person name="Zwiers L.-H."/>
            <person name="Turgeon B.G."/>
            <person name="Goodwin S.B."/>
            <person name="Spatafora J.W."/>
            <person name="Crous P.W."/>
            <person name="Grigoriev I.V."/>
        </authorList>
    </citation>
    <scope>NUCLEOTIDE SEQUENCE</scope>
    <source>
        <strain evidence="1">CBS 394.84</strain>
    </source>
</reference>
<evidence type="ECO:0000313" key="2">
    <source>
        <dbReference type="Proteomes" id="UP000800039"/>
    </source>
</evidence>
<dbReference type="EMBL" id="ML976616">
    <property type="protein sequence ID" value="KAF1845799.1"/>
    <property type="molecule type" value="Genomic_DNA"/>
</dbReference>
<keyword evidence="2" id="KW-1185">Reference proteome</keyword>
<gene>
    <name evidence="1" type="ORF">K460DRAFT_355563</name>
</gene>
<dbReference type="RefSeq" id="XP_040788362.1">
    <property type="nucleotide sequence ID" value="XM_040931888.1"/>
</dbReference>
<dbReference type="OrthoDB" id="3789027at2759"/>
<dbReference type="Proteomes" id="UP000800039">
    <property type="component" value="Unassembled WGS sequence"/>
</dbReference>
<organism evidence="1 2">
    <name type="scientific">Cucurbitaria berberidis CBS 394.84</name>
    <dbReference type="NCBI Taxonomy" id="1168544"/>
    <lineage>
        <taxon>Eukaryota</taxon>
        <taxon>Fungi</taxon>
        <taxon>Dikarya</taxon>
        <taxon>Ascomycota</taxon>
        <taxon>Pezizomycotina</taxon>
        <taxon>Dothideomycetes</taxon>
        <taxon>Pleosporomycetidae</taxon>
        <taxon>Pleosporales</taxon>
        <taxon>Pleosporineae</taxon>
        <taxon>Cucurbitariaceae</taxon>
        <taxon>Cucurbitaria</taxon>
    </lineage>
</organism>
<name>A0A9P4GIE7_9PLEO</name>
<evidence type="ECO:0000313" key="1">
    <source>
        <dbReference type="EMBL" id="KAF1845799.1"/>
    </source>
</evidence>
<accession>A0A9P4GIE7</accession>
<protein>
    <submittedName>
        <fullName evidence="1">Uncharacterized protein</fullName>
    </submittedName>
</protein>
<comment type="caution">
    <text evidence="1">The sequence shown here is derived from an EMBL/GenBank/DDBJ whole genome shotgun (WGS) entry which is preliminary data.</text>
</comment>